<protein>
    <submittedName>
        <fullName evidence="2">Uncharacterized protein</fullName>
    </submittedName>
</protein>
<reference evidence="2" key="1">
    <citation type="submission" date="2022-01" db="EMBL/GenBank/DDBJ databases">
        <authorList>
            <person name="King R."/>
        </authorList>
    </citation>
    <scope>NUCLEOTIDE SEQUENCE</scope>
</reference>
<dbReference type="Proteomes" id="UP001153620">
    <property type="component" value="Chromosome 4"/>
</dbReference>
<reference evidence="2" key="2">
    <citation type="submission" date="2022-10" db="EMBL/GenBank/DDBJ databases">
        <authorList>
            <consortium name="ENA_rothamsted_submissions"/>
            <consortium name="culmorum"/>
            <person name="King R."/>
        </authorList>
    </citation>
    <scope>NUCLEOTIDE SEQUENCE</scope>
</reference>
<dbReference type="EMBL" id="OU895880">
    <property type="protein sequence ID" value="CAH1734860.1"/>
    <property type="molecule type" value="Genomic_DNA"/>
</dbReference>
<keyword evidence="3" id="KW-1185">Reference proteome</keyword>
<dbReference type="AlphaFoldDB" id="A0A9P0JCP8"/>
<proteinExistence type="predicted"/>
<name>A0A9P0JCP8_9DIPT</name>
<evidence type="ECO:0000256" key="1">
    <source>
        <dbReference type="SAM" id="MobiDB-lite"/>
    </source>
</evidence>
<sequence>MKRTEAEKCAKKNGRFNSKRCKCTSAGKPSKSEPRTERPTTCIESSESHESTPTEGPTTCVESSESHESTLTEGPTTCVDSSESKETPEPAICDGEMRVKKSKMCDEIGGKFNPDNCKCTKEPVTEGPTTCIESSESNEEVTTKKPCDCTCSPDCKRRKMIIDVLLKYFYRDVYDQDCCKKNCNCDGAKFPECDESNSKKTGTFDILAKLFKPQGGDFEAGSVEVDGKKLTSEKKEKFGKALQDAVKGLEDVLNS</sequence>
<organism evidence="2 3">
    <name type="scientific">Chironomus riparius</name>
    <dbReference type="NCBI Taxonomy" id="315576"/>
    <lineage>
        <taxon>Eukaryota</taxon>
        <taxon>Metazoa</taxon>
        <taxon>Ecdysozoa</taxon>
        <taxon>Arthropoda</taxon>
        <taxon>Hexapoda</taxon>
        <taxon>Insecta</taxon>
        <taxon>Pterygota</taxon>
        <taxon>Neoptera</taxon>
        <taxon>Endopterygota</taxon>
        <taxon>Diptera</taxon>
        <taxon>Nematocera</taxon>
        <taxon>Chironomoidea</taxon>
        <taxon>Chironomidae</taxon>
        <taxon>Chironominae</taxon>
        <taxon>Chironomus</taxon>
    </lineage>
</organism>
<gene>
    <name evidence="2" type="ORF">CHIRRI_LOCUS14150</name>
</gene>
<evidence type="ECO:0000313" key="2">
    <source>
        <dbReference type="EMBL" id="CAH1734860.1"/>
    </source>
</evidence>
<feature type="region of interest" description="Disordered" evidence="1">
    <location>
        <begin position="18"/>
        <end position="90"/>
    </location>
</feature>
<feature type="compositionally biased region" description="Low complexity" evidence="1">
    <location>
        <begin position="53"/>
        <end position="63"/>
    </location>
</feature>
<evidence type="ECO:0000313" key="3">
    <source>
        <dbReference type="Proteomes" id="UP001153620"/>
    </source>
</evidence>
<accession>A0A9P0JCP8</accession>